<dbReference type="InterPro" id="IPR020904">
    <property type="entry name" value="Sc_DH/Rdtase_CS"/>
</dbReference>
<accession>A0A6J7AG29</accession>
<evidence type="ECO:0000313" key="3">
    <source>
        <dbReference type="EMBL" id="CAB4831767.1"/>
    </source>
</evidence>
<dbReference type="SUPFAM" id="SSF51735">
    <property type="entry name" value="NAD(P)-binding Rossmann-fold domains"/>
    <property type="match status" value="1"/>
</dbReference>
<dbReference type="PANTHER" id="PTHR44196:SF3">
    <property type="entry name" value="SHORT CHAIN DEHYDROGENASE FAMILY PROTEIN"/>
    <property type="match status" value="1"/>
</dbReference>
<reference evidence="3" key="1">
    <citation type="submission" date="2020-05" db="EMBL/GenBank/DDBJ databases">
        <authorList>
            <person name="Chiriac C."/>
            <person name="Salcher M."/>
            <person name="Ghai R."/>
            <person name="Kavagutti S V."/>
        </authorList>
    </citation>
    <scope>NUCLEOTIDE SEQUENCE</scope>
</reference>
<keyword evidence="2" id="KW-0560">Oxidoreductase</keyword>
<dbReference type="AlphaFoldDB" id="A0A6J7AG29"/>
<dbReference type="InterPro" id="IPR002347">
    <property type="entry name" value="SDR_fam"/>
</dbReference>
<evidence type="ECO:0000256" key="2">
    <source>
        <dbReference type="ARBA" id="ARBA00023002"/>
    </source>
</evidence>
<gene>
    <name evidence="3" type="ORF">UFOPK3181_01008</name>
</gene>
<proteinExistence type="inferred from homology"/>
<dbReference type="PROSITE" id="PS00061">
    <property type="entry name" value="ADH_SHORT"/>
    <property type="match status" value="1"/>
</dbReference>
<protein>
    <submittedName>
        <fullName evidence="3">Unannotated protein</fullName>
    </submittedName>
</protein>
<name>A0A6J7AG29_9ZZZZ</name>
<organism evidence="3">
    <name type="scientific">freshwater metagenome</name>
    <dbReference type="NCBI Taxonomy" id="449393"/>
    <lineage>
        <taxon>unclassified sequences</taxon>
        <taxon>metagenomes</taxon>
        <taxon>ecological metagenomes</taxon>
    </lineage>
</organism>
<dbReference type="PRINTS" id="PR00081">
    <property type="entry name" value="GDHRDH"/>
</dbReference>
<dbReference type="GO" id="GO:0016020">
    <property type="term" value="C:membrane"/>
    <property type="evidence" value="ECO:0007669"/>
    <property type="project" value="TreeGrafter"/>
</dbReference>
<dbReference type="EMBL" id="CAFABG010000090">
    <property type="protein sequence ID" value="CAB4831767.1"/>
    <property type="molecule type" value="Genomic_DNA"/>
</dbReference>
<dbReference type="GO" id="GO:0016491">
    <property type="term" value="F:oxidoreductase activity"/>
    <property type="evidence" value="ECO:0007669"/>
    <property type="project" value="UniProtKB-KW"/>
</dbReference>
<dbReference type="PANTHER" id="PTHR44196">
    <property type="entry name" value="DEHYDROGENASE/REDUCTASE SDR FAMILY MEMBER 7B"/>
    <property type="match status" value="1"/>
</dbReference>
<evidence type="ECO:0000256" key="1">
    <source>
        <dbReference type="ARBA" id="ARBA00006484"/>
    </source>
</evidence>
<comment type="similarity">
    <text evidence="1">Belongs to the short-chain dehydrogenases/reductases (SDR) family.</text>
</comment>
<dbReference type="Gene3D" id="3.40.50.720">
    <property type="entry name" value="NAD(P)-binding Rossmann-like Domain"/>
    <property type="match status" value="1"/>
</dbReference>
<sequence length="256" mass="27982">MIDGLGAIQNVLLIGGRSEIGLSIVDSIFGQRRGVRLVVTVKTNVELEQVREKLVERFAGIKVEVVVMNLLDSGLLAEPIRDIFSDSEIDVTVIAAGVLPNAELSFTDPKTAVESSKINYLGPIEVGTEVIRQYKNQGHGRLVIISSVAGERPRKDNYVYGAAKAGLDAWANGLADSLHGLPIRTLVVRPGMVRTKMSAGLPEAPFTCDPKDVAKAVLRRLNRGPVVIWVPGKLKYVMVVLRHLPRFIFRRLSPTN</sequence>
<dbReference type="Pfam" id="PF00106">
    <property type="entry name" value="adh_short"/>
    <property type="match status" value="1"/>
</dbReference>
<dbReference type="InterPro" id="IPR036291">
    <property type="entry name" value="NAD(P)-bd_dom_sf"/>
</dbReference>